<comment type="caution">
    <text evidence="3">The sequence shown here is derived from an EMBL/GenBank/DDBJ whole genome shotgun (WGS) entry which is preliminary data.</text>
</comment>
<evidence type="ECO:0000256" key="1">
    <source>
        <dbReference type="PROSITE-ProRule" id="PRU01379"/>
    </source>
</evidence>
<dbReference type="RefSeq" id="WP_290247544.1">
    <property type="nucleotide sequence ID" value="NZ_JAUFQT010000001.1"/>
</dbReference>
<dbReference type="Pfam" id="PF00246">
    <property type="entry name" value="Peptidase_M14"/>
    <property type="match status" value="1"/>
</dbReference>
<dbReference type="EC" id="3.4.17.-" evidence="3"/>
<feature type="active site" description="Proton donor/acceptor" evidence="1">
    <location>
        <position position="268"/>
    </location>
</feature>
<dbReference type="Gene3D" id="3.40.630.10">
    <property type="entry name" value="Zn peptidases"/>
    <property type="match status" value="1"/>
</dbReference>
<keyword evidence="3" id="KW-0645">Protease</keyword>
<evidence type="ECO:0000313" key="3">
    <source>
        <dbReference type="EMBL" id="MFB9212685.1"/>
    </source>
</evidence>
<dbReference type="PROSITE" id="PS52035">
    <property type="entry name" value="PEPTIDASE_M14"/>
    <property type="match status" value="1"/>
</dbReference>
<name>A0ABV5J786_9BACT</name>
<keyword evidence="4" id="KW-1185">Reference proteome</keyword>
<dbReference type="CDD" id="cd06239">
    <property type="entry name" value="M14-like"/>
    <property type="match status" value="1"/>
</dbReference>
<dbReference type="EMBL" id="JBHMEW010000063">
    <property type="protein sequence ID" value="MFB9212685.1"/>
    <property type="molecule type" value="Genomic_DNA"/>
</dbReference>
<organism evidence="3 4">
    <name type="scientific">Echinicola jeungdonensis</name>
    <dbReference type="NCBI Taxonomy" id="709343"/>
    <lineage>
        <taxon>Bacteria</taxon>
        <taxon>Pseudomonadati</taxon>
        <taxon>Bacteroidota</taxon>
        <taxon>Cytophagia</taxon>
        <taxon>Cytophagales</taxon>
        <taxon>Cyclobacteriaceae</taxon>
        <taxon>Echinicola</taxon>
    </lineage>
</organism>
<feature type="domain" description="Peptidase M14" evidence="2">
    <location>
        <begin position="49"/>
        <end position="315"/>
    </location>
</feature>
<comment type="similarity">
    <text evidence="1">Belongs to the peptidase M14 family.</text>
</comment>
<dbReference type="GO" id="GO:0004180">
    <property type="term" value="F:carboxypeptidase activity"/>
    <property type="evidence" value="ECO:0007669"/>
    <property type="project" value="UniProtKB-KW"/>
</dbReference>
<reference evidence="3 4" key="1">
    <citation type="submission" date="2024-09" db="EMBL/GenBank/DDBJ databases">
        <authorList>
            <person name="Sun Q."/>
            <person name="Mori K."/>
        </authorList>
    </citation>
    <scope>NUCLEOTIDE SEQUENCE [LARGE SCALE GENOMIC DNA]</scope>
    <source>
        <strain evidence="3 4">CECT 7682</strain>
    </source>
</reference>
<proteinExistence type="inferred from homology"/>
<keyword evidence="3" id="KW-0121">Carboxypeptidase</keyword>
<keyword evidence="3" id="KW-0378">Hydrolase</keyword>
<dbReference type="Proteomes" id="UP001589654">
    <property type="component" value="Unassembled WGS sequence"/>
</dbReference>
<sequence length="497" mass="56543">MTGPFMLLKLKVCRFWGIVALIISSLINFACSSPSPSFKGLEPEFLIDAYEKYQEPDITKRRIKPSLVKKLIQKRKEVFKMEELGKSVGNRSIYQLSYGEGPTKVLLWSQMHGDESTATMALFDLFNFLEGSGDEFLVIRKSLKENLQLHFIPMLNPDGAAVFQRRNILGIDLNRDALRLASPEAMILKKARDELEPDFGFNLHDQSNYYNVKGTANPATISVLAPAFNAEKGVNEIRANAMKVIVGIKRLMQETLPDHLGKYDDTFEPRAFGDNFQKWGTSTILIESGAYPNDPEKQHVRQLNFMILLNALYEIAQGTYKNYAVENYFRIPDNEEQLLDLLIKNLTVHREGHGYQVDLGIKREEISFGDDFLFSGTLEDIGDLSVFYGYKEMDASGMKWVSGKIHNKIFNSTREISQVTALELLKDGYLAVRVKNISENQNHSLPLRILKENENFPQFPTKDGPAHFFLEKDGELCFAVVNGFLIDLKQSEVKKIK</sequence>
<gene>
    <name evidence="3" type="ORF">ACFFUR_12795</name>
</gene>
<dbReference type="InterPro" id="IPR000834">
    <property type="entry name" value="Peptidase_M14"/>
</dbReference>
<evidence type="ECO:0000313" key="4">
    <source>
        <dbReference type="Proteomes" id="UP001589654"/>
    </source>
</evidence>
<dbReference type="SUPFAM" id="SSF53187">
    <property type="entry name" value="Zn-dependent exopeptidases"/>
    <property type="match status" value="1"/>
</dbReference>
<evidence type="ECO:0000259" key="2">
    <source>
        <dbReference type="PROSITE" id="PS52035"/>
    </source>
</evidence>
<protein>
    <submittedName>
        <fullName evidence="3">M14 metallopeptidase family protein</fullName>
        <ecNumber evidence="3">3.4.17.-</ecNumber>
    </submittedName>
</protein>
<accession>A0ABV5J786</accession>